<feature type="region of interest" description="Disordered" evidence="1">
    <location>
        <begin position="656"/>
        <end position="740"/>
    </location>
</feature>
<sequence>MIVGASLDETVPVPCHVAADPLDVSFDWNFSNSGERFEVTSGQFNLLQDFHSSSSVASDSGMGGGMAPLYDAMDENSETIYELLYTPKSERDYGTLACWGKNSIGKQLEPCLFQVVPAAKPSPLRNCTLRPYSTLLATHGGGSASSSSNSSAASASSSSSSFYYGPGAGGGGDMETGAVSASSSSANGATVGQTGYSAASSSGNSEGNNYHGSTRDAAPIAAKLRSENVRYNRYHSSSDGTQDAGRRGGLGPPSQQGYGPSHSYGHYVENSGGGGASEVPTTLELECVAGYDGGLPQHFFLEAYDSRTRKLRLNITSALSDVPLFRIDLSELSPSDSYTPTLHLIAYSVNQKGRSEPTILEDIAINEAEKRTDGTDGFSILPIAALLTGALFTIGIAVLLVVVLAIRRKRDGHGTGLCDGKEKHMGMDITVTTPLEMGMGQQKYVVAYTLKQGVEKQPDILSAQKTQGSASIQSIKDIQKMGSPVGIRPDALCSGPNAGGGGMVAKQSTIYATQSYDQKSTPSSRQSTLKRNDTSNTYSLLQQQQPPHHLQGKPPPVTSATGLPQYTTATGSYTNCSAGGSDLLDYEKQYGGSGGGGYSTLQYNHNPPPLVDPYSYKSSPADPVAADPLDYDKNLDYRLLNISNEIKNNSTANHIEYRNNNHHSSSNLQLGSSSSRPPQAGSGGPNPEYRYSGSEYASDLMDFSNVPSPSSSTNIGATLTKNRNRQHIITDTLPGPESCV</sequence>
<keyword evidence="2" id="KW-0472">Membrane</keyword>
<evidence type="ECO:0000313" key="4">
    <source>
        <dbReference type="Proteomes" id="UP001562425"/>
    </source>
</evidence>
<keyword evidence="2" id="KW-1133">Transmembrane helix</keyword>
<name>A0ABD1CZK3_CULPP</name>
<evidence type="ECO:0000313" key="3">
    <source>
        <dbReference type="EMBL" id="KAL1383396.1"/>
    </source>
</evidence>
<feature type="region of interest" description="Disordered" evidence="1">
    <location>
        <begin position="542"/>
        <end position="565"/>
    </location>
</feature>
<proteinExistence type="predicted"/>
<evidence type="ECO:0000256" key="1">
    <source>
        <dbReference type="SAM" id="MobiDB-lite"/>
    </source>
</evidence>
<feature type="compositionally biased region" description="Low complexity" evidence="1">
    <location>
        <begin position="176"/>
        <end position="212"/>
    </location>
</feature>
<feature type="region of interest" description="Disordered" evidence="1">
    <location>
        <begin position="175"/>
        <end position="215"/>
    </location>
</feature>
<keyword evidence="2" id="KW-0812">Transmembrane</keyword>
<feature type="region of interest" description="Disordered" evidence="1">
    <location>
        <begin position="233"/>
        <end position="275"/>
    </location>
</feature>
<keyword evidence="4" id="KW-1185">Reference proteome</keyword>
<accession>A0ABD1CZK3</accession>
<dbReference type="PANTHER" id="PTHR23278:SF26">
    <property type="entry name" value="SIDESTEP III, ISOFORM O"/>
    <property type="match status" value="1"/>
</dbReference>
<protein>
    <submittedName>
        <fullName evidence="3">Uncharacterized protein</fullName>
    </submittedName>
</protein>
<comment type="caution">
    <text evidence="3">The sequence shown here is derived from an EMBL/GenBank/DDBJ whole genome shotgun (WGS) entry which is preliminary data.</text>
</comment>
<feature type="transmembrane region" description="Helical" evidence="2">
    <location>
        <begin position="380"/>
        <end position="406"/>
    </location>
</feature>
<feature type="compositionally biased region" description="Polar residues" evidence="1">
    <location>
        <begin position="705"/>
        <end position="721"/>
    </location>
</feature>
<dbReference type="Proteomes" id="UP001562425">
    <property type="component" value="Unassembled WGS sequence"/>
</dbReference>
<dbReference type="AlphaFoldDB" id="A0ABD1CZK3"/>
<dbReference type="PANTHER" id="PTHR23278">
    <property type="entry name" value="SIDESTEP PROTEIN"/>
    <property type="match status" value="1"/>
</dbReference>
<feature type="region of interest" description="Disordered" evidence="1">
    <location>
        <begin position="514"/>
        <end position="533"/>
    </location>
</feature>
<feature type="compositionally biased region" description="Low complexity" evidence="1">
    <location>
        <begin position="662"/>
        <end position="675"/>
    </location>
</feature>
<feature type="region of interest" description="Disordered" evidence="1">
    <location>
        <begin position="599"/>
        <end position="627"/>
    </location>
</feature>
<reference evidence="3 4" key="1">
    <citation type="submission" date="2024-05" db="EMBL/GenBank/DDBJ databases">
        <title>Culex pipiens pipiens assembly and annotation.</title>
        <authorList>
            <person name="Alout H."/>
            <person name="Durand T."/>
        </authorList>
    </citation>
    <scope>NUCLEOTIDE SEQUENCE [LARGE SCALE GENOMIC DNA]</scope>
    <source>
        <strain evidence="3">HA-2024</strain>
        <tissue evidence="3">Whole body</tissue>
    </source>
</reference>
<gene>
    <name evidence="3" type="ORF">pipiens_013141</name>
</gene>
<evidence type="ECO:0000256" key="2">
    <source>
        <dbReference type="SAM" id="Phobius"/>
    </source>
</evidence>
<dbReference type="EMBL" id="JBEHCU010008417">
    <property type="protein sequence ID" value="KAL1383396.1"/>
    <property type="molecule type" value="Genomic_DNA"/>
</dbReference>
<organism evidence="3 4">
    <name type="scientific">Culex pipiens pipiens</name>
    <name type="common">Northern house mosquito</name>
    <dbReference type="NCBI Taxonomy" id="38569"/>
    <lineage>
        <taxon>Eukaryota</taxon>
        <taxon>Metazoa</taxon>
        <taxon>Ecdysozoa</taxon>
        <taxon>Arthropoda</taxon>
        <taxon>Hexapoda</taxon>
        <taxon>Insecta</taxon>
        <taxon>Pterygota</taxon>
        <taxon>Neoptera</taxon>
        <taxon>Endopterygota</taxon>
        <taxon>Diptera</taxon>
        <taxon>Nematocera</taxon>
        <taxon>Culicoidea</taxon>
        <taxon>Culicidae</taxon>
        <taxon>Culicinae</taxon>
        <taxon>Culicini</taxon>
        <taxon>Culex</taxon>
        <taxon>Culex</taxon>
    </lineage>
</organism>